<dbReference type="Proteomes" id="UP000001203">
    <property type="component" value="Plasmid A"/>
</dbReference>
<name>B1X375_CROS5</name>
<protein>
    <submittedName>
        <fullName evidence="2">Uncharacterized protein</fullName>
    </submittedName>
</protein>
<proteinExistence type="predicted"/>
<dbReference type="AlphaFoldDB" id="B1X375"/>
<reference evidence="2 3" key="1">
    <citation type="journal article" date="2008" name="Proc. Natl. Acad. Sci. U.S.A.">
        <title>The genome of Cyanothece 51142, a unicellular diazotrophic cyanobacterium important in the marine nitrogen cycle.</title>
        <authorList>
            <person name="Welsh E.A."/>
            <person name="Liberton M."/>
            <person name="Stoeckel J."/>
            <person name="Loh T."/>
            <person name="Elvitigala T."/>
            <person name="Wang C."/>
            <person name="Wollam A."/>
            <person name="Fulton R.S."/>
            <person name="Clifton S.W."/>
            <person name="Jacobs J.M."/>
            <person name="Aurora R."/>
            <person name="Ghosh B.K."/>
            <person name="Sherman L.A."/>
            <person name="Smith R.D."/>
            <person name="Wilson R.K."/>
            <person name="Pakrasi H.B."/>
        </authorList>
    </citation>
    <scope>NUCLEOTIDE SEQUENCE [LARGE SCALE GENOMIC DNA]</scope>
    <source>
        <strain evidence="3">ATCC 51142 / BH68</strain>
        <plasmid evidence="3">A</plasmid>
    </source>
</reference>
<dbReference type="EMBL" id="CP000808">
    <property type="protein sequence ID" value="ACB54586.1"/>
    <property type="molecule type" value="Genomic_DNA"/>
</dbReference>
<sequence length="35" mass="3834">MDQIIGNAKIIAQENLGRNGTKENKAHTGTLRRQG</sequence>
<feature type="region of interest" description="Disordered" evidence="1">
    <location>
        <begin position="13"/>
        <end position="35"/>
    </location>
</feature>
<keyword evidence="3" id="KW-1185">Reference proteome</keyword>
<evidence type="ECO:0000313" key="2">
    <source>
        <dbReference type="EMBL" id="ACB54586.1"/>
    </source>
</evidence>
<keyword evidence="2" id="KW-0614">Plasmid</keyword>
<evidence type="ECO:0000313" key="3">
    <source>
        <dbReference type="Proteomes" id="UP000001203"/>
    </source>
</evidence>
<gene>
    <name evidence="2" type="ordered locus">cce_5240</name>
</gene>
<geneLocation type="plasmid" evidence="2 3">
    <name>A</name>
</geneLocation>
<accession>B1X375</accession>
<evidence type="ECO:0000256" key="1">
    <source>
        <dbReference type="SAM" id="MobiDB-lite"/>
    </source>
</evidence>
<organism evidence="2 3">
    <name type="scientific">Crocosphaera subtropica (strain ATCC 51142 / BH68)</name>
    <name type="common">Cyanothece sp. (strain ATCC 51142)</name>
    <dbReference type="NCBI Taxonomy" id="43989"/>
    <lineage>
        <taxon>Bacteria</taxon>
        <taxon>Bacillati</taxon>
        <taxon>Cyanobacteriota</taxon>
        <taxon>Cyanophyceae</taxon>
        <taxon>Oscillatoriophycideae</taxon>
        <taxon>Chroococcales</taxon>
        <taxon>Aphanothecaceae</taxon>
        <taxon>Crocosphaera</taxon>
        <taxon>Crocosphaera subtropica</taxon>
    </lineage>
</organism>
<dbReference type="HOGENOM" id="CLU_3364518_0_0_3"/>
<dbReference type="KEGG" id="cyt:cce_5240"/>